<comment type="caution">
    <text evidence="1">The sequence shown here is derived from an EMBL/GenBank/DDBJ whole genome shotgun (WGS) entry which is preliminary data.</text>
</comment>
<sequence>MAATQKDQGELSKAATLAHVPGGDEYEKMISGMLYDSMEKGLATSRFGARRQCHEYNNHFPSDPAATFESLAEERLRMLRQFVGHVGDDTFIEPPFRVDYGCNISLGKRFYANFGLIILDCAIVTIGERVMFGPNVSLLSATHETDVQSRRDNTMATQTQTIERHEIELVQLPDRPARTSSAVESTGSVEDAPPSEPKFDRATLIKLMSAGFCFFVAGVNDGSTGPLVPYFMRQYGINTTTVSAIFAANFFGWFFTAITNTHLCQYFDFGALLALGAACQLIGHALRIWDPPFGLLVFSFWFITVGQAYQDTHANTFVSRVPGAHRWLGFIHAMYMAGCLVGPFVATAVASAGTVSRWYLFYTFPLALGIANIAMVFVAFRANVGCVARVAASSSDDADADAGSGQGGQESPTTAGSKNVTAMDLIKTTLTTPSVWILSLFFFFFLGAAVTVGGWLVEYLVVVRGGELAQMGYVPAGFNGGCFLGRLLLAEPTQRFGERKMVFIYAVLCVGLQLLFWLVPNIIAASVAVSFLGFFSGPFFATGISVASKLFPPAIQSTALPFVFVIGQVGGSAFPIVTGILATHVGVAVLQPILVGLYVAAAVTWLLVPAPKSTANTALHQE</sequence>
<dbReference type="EMBL" id="JAGIZQ010000001">
    <property type="protein sequence ID" value="KAH6649424.1"/>
    <property type="molecule type" value="Genomic_DNA"/>
</dbReference>
<reference evidence="1 2" key="1">
    <citation type="journal article" date="2021" name="Nat. Commun.">
        <title>Genetic determinants of endophytism in the Arabidopsis root mycobiome.</title>
        <authorList>
            <person name="Mesny F."/>
            <person name="Miyauchi S."/>
            <person name="Thiergart T."/>
            <person name="Pickel B."/>
            <person name="Atanasova L."/>
            <person name="Karlsson M."/>
            <person name="Huettel B."/>
            <person name="Barry K.W."/>
            <person name="Haridas S."/>
            <person name="Chen C."/>
            <person name="Bauer D."/>
            <person name="Andreopoulos W."/>
            <person name="Pangilinan J."/>
            <person name="LaButti K."/>
            <person name="Riley R."/>
            <person name="Lipzen A."/>
            <person name="Clum A."/>
            <person name="Drula E."/>
            <person name="Henrissat B."/>
            <person name="Kohler A."/>
            <person name="Grigoriev I.V."/>
            <person name="Martin F.M."/>
            <person name="Hacquard S."/>
        </authorList>
    </citation>
    <scope>NUCLEOTIDE SEQUENCE [LARGE SCALE GENOMIC DNA]</scope>
    <source>
        <strain evidence="1 2">MPI-SDFR-AT-0079</strain>
    </source>
</reference>
<evidence type="ECO:0000313" key="2">
    <source>
        <dbReference type="Proteomes" id="UP000724584"/>
    </source>
</evidence>
<name>A0ACB7PKP2_9PEZI</name>
<gene>
    <name evidence="1" type="ORF">F5144DRAFT_478269</name>
</gene>
<proteinExistence type="predicted"/>
<evidence type="ECO:0000313" key="1">
    <source>
        <dbReference type="EMBL" id="KAH6649424.1"/>
    </source>
</evidence>
<organism evidence="1 2">
    <name type="scientific">Chaetomium tenue</name>
    <dbReference type="NCBI Taxonomy" id="1854479"/>
    <lineage>
        <taxon>Eukaryota</taxon>
        <taxon>Fungi</taxon>
        <taxon>Dikarya</taxon>
        <taxon>Ascomycota</taxon>
        <taxon>Pezizomycotina</taxon>
        <taxon>Sordariomycetes</taxon>
        <taxon>Sordariomycetidae</taxon>
        <taxon>Sordariales</taxon>
        <taxon>Chaetomiaceae</taxon>
        <taxon>Chaetomium</taxon>
    </lineage>
</organism>
<accession>A0ACB7PKP2</accession>
<protein>
    <submittedName>
        <fullName evidence="1">Major facilitator superfamily domain-containing protein</fullName>
    </submittedName>
</protein>
<keyword evidence="2" id="KW-1185">Reference proteome</keyword>
<dbReference type="Proteomes" id="UP000724584">
    <property type="component" value="Unassembled WGS sequence"/>
</dbReference>